<feature type="chain" id="PRO_5043698637" evidence="2">
    <location>
        <begin position="20"/>
        <end position="290"/>
    </location>
</feature>
<gene>
    <name evidence="3" type="ORF">LTR77_002277</name>
</gene>
<feature type="region of interest" description="Disordered" evidence="1">
    <location>
        <begin position="246"/>
        <end position="267"/>
    </location>
</feature>
<organism evidence="3 4">
    <name type="scientific">Saxophila tyrrhenica</name>
    <dbReference type="NCBI Taxonomy" id="1690608"/>
    <lineage>
        <taxon>Eukaryota</taxon>
        <taxon>Fungi</taxon>
        <taxon>Dikarya</taxon>
        <taxon>Ascomycota</taxon>
        <taxon>Pezizomycotina</taxon>
        <taxon>Dothideomycetes</taxon>
        <taxon>Dothideomycetidae</taxon>
        <taxon>Mycosphaerellales</taxon>
        <taxon>Extremaceae</taxon>
        <taxon>Saxophila</taxon>
    </lineage>
</organism>
<dbReference type="Proteomes" id="UP001337655">
    <property type="component" value="Unassembled WGS sequence"/>
</dbReference>
<dbReference type="EMBL" id="JAVRRT010000003">
    <property type="protein sequence ID" value="KAK5173596.1"/>
    <property type="molecule type" value="Genomic_DNA"/>
</dbReference>
<evidence type="ECO:0000313" key="4">
    <source>
        <dbReference type="Proteomes" id="UP001337655"/>
    </source>
</evidence>
<comment type="caution">
    <text evidence="3">The sequence shown here is derived from an EMBL/GenBank/DDBJ whole genome shotgun (WGS) entry which is preliminary data.</text>
</comment>
<feature type="region of interest" description="Disordered" evidence="1">
    <location>
        <begin position="27"/>
        <end position="58"/>
    </location>
</feature>
<keyword evidence="2" id="KW-0732">Signal</keyword>
<keyword evidence="4" id="KW-1185">Reference proteome</keyword>
<dbReference type="RefSeq" id="XP_064662291.1">
    <property type="nucleotide sequence ID" value="XM_064799536.1"/>
</dbReference>
<name>A0AAV9PMW7_9PEZI</name>
<sequence length="290" mass="28317">MKITTTAAIAFLGLPVALAAIASPFDHQDASPTRPDPAVLLPTPSEAPPAAPTTKSTAGPFNLFNINQLLQKIWQTPPTSETNPLLLEDTTEVVAPHDLLKPRALWNPSSSHSLPLINTFTTLTSPGRIATRTSHTAKAITPAASSSGAGVTRLAVFTVAGLPWTVTSAHSVEAVDGFTLTPGGPGVNLAGQQVSVGATGGPVLVGGEKVSWTTVSRVASSSEAASSSAGAGSSAGVGGSSSSMAASSGMASASGNGGGGGGSSSSTGGAAMKTAAVGIVLGAMVGAVVL</sequence>
<evidence type="ECO:0000256" key="1">
    <source>
        <dbReference type="SAM" id="MobiDB-lite"/>
    </source>
</evidence>
<evidence type="ECO:0000256" key="2">
    <source>
        <dbReference type="SAM" id="SignalP"/>
    </source>
</evidence>
<proteinExistence type="predicted"/>
<feature type="signal peptide" evidence="2">
    <location>
        <begin position="1"/>
        <end position="19"/>
    </location>
</feature>
<accession>A0AAV9PMW7</accession>
<dbReference type="AlphaFoldDB" id="A0AAV9PMW7"/>
<protein>
    <submittedName>
        <fullName evidence="3">Uncharacterized protein</fullName>
    </submittedName>
</protein>
<reference evidence="3 4" key="1">
    <citation type="submission" date="2023-08" db="EMBL/GenBank/DDBJ databases">
        <title>Black Yeasts Isolated from many extreme environments.</title>
        <authorList>
            <person name="Coleine C."/>
            <person name="Stajich J.E."/>
            <person name="Selbmann L."/>
        </authorList>
    </citation>
    <scope>NUCLEOTIDE SEQUENCE [LARGE SCALE GENOMIC DNA]</scope>
    <source>
        <strain evidence="3 4">CCFEE 5935</strain>
    </source>
</reference>
<dbReference type="GeneID" id="89923624"/>
<evidence type="ECO:0000313" key="3">
    <source>
        <dbReference type="EMBL" id="KAK5173596.1"/>
    </source>
</evidence>